<evidence type="ECO:0000256" key="6">
    <source>
        <dbReference type="SAM" id="Phobius"/>
    </source>
</evidence>
<evidence type="ECO:0000256" key="2">
    <source>
        <dbReference type="ARBA" id="ARBA00022475"/>
    </source>
</evidence>
<keyword evidence="5 6" id="KW-0472">Membrane</keyword>
<organism evidence="7 8">
    <name type="scientific">Aliikangiella coralliicola</name>
    <dbReference type="NCBI Taxonomy" id="2592383"/>
    <lineage>
        <taxon>Bacteria</taxon>
        <taxon>Pseudomonadati</taxon>
        <taxon>Pseudomonadota</taxon>
        <taxon>Gammaproteobacteria</taxon>
        <taxon>Oceanospirillales</taxon>
        <taxon>Pleioneaceae</taxon>
        <taxon>Aliikangiella</taxon>
    </lineage>
</organism>
<feature type="transmembrane region" description="Helical" evidence="6">
    <location>
        <begin position="183"/>
        <end position="202"/>
    </location>
</feature>
<dbReference type="EMBL" id="VIKS01000012">
    <property type="protein sequence ID" value="TQV85561.1"/>
    <property type="molecule type" value="Genomic_DNA"/>
</dbReference>
<dbReference type="InterPro" id="IPR001123">
    <property type="entry name" value="LeuE-type"/>
</dbReference>
<dbReference type="OrthoDB" id="9804822at2"/>
<dbReference type="AlphaFoldDB" id="A0A545U7X5"/>
<dbReference type="PANTHER" id="PTHR30086">
    <property type="entry name" value="ARGININE EXPORTER PROTEIN ARGO"/>
    <property type="match status" value="1"/>
</dbReference>
<dbReference type="Pfam" id="PF01810">
    <property type="entry name" value="LysE"/>
    <property type="match status" value="1"/>
</dbReference>
<name>A0A545U7X5_9GAMM</name>
<feature type="transmembrane region" description="Helical" evidence="6">
    <location>
        <begin position="6"/>
        <end position="27"/>
    </location>
</feature>
<evidence type="ECO:0000256" key="5">
    <source>
        <dbReference type="ARBA" id="ARBA00023136"/>
    </source>
</evidence>
<proteinExistence type="predicted"/>
<evidence type="ECO:0000313" key="7">
    <source>
        <dbReference type="EMBL" id="TQV85561.1"/>
    </source>
</evidence>
<dbReference type="GO" id="GO:0005886">
    <property type="term" value="C:plasma membrane"/>
    <property type="evidence" value="ECO:0007669"/>
    <property type="project" value="UniProtKB-SubCell"/>
</dbReference>
<dbReference type="PANTHER" id="PTHR30086:SF21">
    <property type="entry name" value="TRANSPORT PROTEIN"/>
    <property type="match status" value="1"/>
</dbReference>
<dbReference type="GO" id="GO:0015171">
    <property type="term" value="F:amino acid transmembrane transporter activity"/>
    <property type="evidence" value="ECO:0007669"/>
    <property type="project" value="TreeGrafter"/>
</dbReference>
<reference evidence="7 8" key="1">
    <citation type="submission" date="2019-07" db="EMBL/GenBank/DDBJ databases">
        <title>Draft genome for Aliikangiella sp. M105.</title>
        <authorList>
            <person name="Wang G."/>
        </authorList>
    </citation>
    <scope>NUCLEOTIDE SEQUENCE [LARGE SCALE GENOMIC DNA]</scope>
    <source>
        <strain evidence="7 8">M105</strain>
    </source>
</reference>
<feature type="transmembrane region" description="Helical" evidence="6">
    <location>
        <begin position="118"/>
        <end position="139"/>
    </location>
</feature>
<accession>A0A545U7X5</accession>
<feature type="transmembrane region" description="Helical" evidence="6">
    <location>
        <begin position="151"/>
        <end position="171"/>
    </location>
</feature>
<keyword evidence="8" id="KW-1185">Reference proteome</keyword>
<dbReference type="PIRSF" id="PIRSF006324">
    <property type="entry name" value="LeuE"/>
    <property type="match status" value="1"/>
</dbReference>
<keyword evidence="4 6" id="KW-1133">Transmembrane helix</keyword>
<feature type="transmembrane region" description="Helical" evidence="6">
    <location>
        <begin position="39"/>
        <end position="64"/>
    </location>
</feature>
<protein>
    <submittedName>
        <fullName evidence="7">LysE family translocator</fullName>
    </submittedName>
</protein>
<feature type="transmembrane region" description="Helical" evidence="6">
    <location>
        <begin position="70"/>
        <end position="87"/>
    </location>
</feature>
<evidence type="ECO:0000313" key="8">
    <source>
        <dbReference type="Proteomes" id="UP000315439"/>
    </source>
</evidence>
<keyword evidence="2" id="KW-1003">Cell membrane</keyword>
<evidence type="ECO:0000256" key="4">
    <source>
        <dbReference type="ARBA" id="ARBA00022989"/>
    </source>
</evidence>
<evidence type="ECO:0000256" key="3">
    <source>
        <dbReference type="ARBA" id="ARBA00022692"/>
    </source>
</evidence>
<dbReference type="Proteomes" id="UP000315439">
    <property type="component" value="Unassembled WGS sequence"/>
</dbReference>
<sequence length="203" mass="22850">MLNEFILLSIAHIIAVASPGADFAVVLKNTLRTGKSAGMLTAIGVGCGISVHLIYTLLGIAIILQQSETLFTIIKAVGAFYLLWLAWQAFHSRAKQSTTEFEFQPVEIGSFQAFRQGFLTNVFNPKVTVFFLVLFTNIVSPTTPMLFQGLYGLWLVLYTILWFVLVAWIFSRKVVLNWYDTHGHYIDWGMGIFLTFIAVKLLF</sequence>
<gene>
    <name evidence="7" type="ORF">FLL46_20605</name>
</gene>
<dbReference type="RefSeq" id="WP_142933237.1">
    <property type="nucleotide sequence ID" value="NZ_ML660168.1"/>
</dbReference>
<comment type="subcellular location">
    <subcellularLocation>
        <location evidence="1">Cell membrane</location>
        <topology evidence="1">Multi-pass membrane protein</topology>
    </subcellularLocation>
</comment>
<comment type="caution">
    <text evidence="7">The sequence shown here is derived from an EMBL/GenBank/DDBJ whole genome shotgun (WGS) entry which is preliminary data.</text>
</comment>
<keyword evidence="3 6" id="KW-0812">Transmembrane</keyword>
<evidence type="ECO:0000256" key="1">
    <source>
        <dbReference type="ARBA" id="ARBA00004651"/>
    </source>
</evidence>